<feature type="transmembrane region" description="Helical" evidence="6">
    <location>
        <begin position="255"/>
        <end position="273"/>
    </location>
</feature>
<accession>A0A6A6D033</accession>
<feature type="transmembrane region" description="Helical" evidence="6">
    <location>
        <begin position="76"/>
        <end position="95"/>
    </location>
</feature>
<feature type="transmembrane region" description="Helical" evidence="6">
    <location>
        <begin position="165"/>
        <end position="187"/>
    </location>
</feature>
<name>A0A6A6D033_ZASCE</name>
<organism evidence="7 8">
    <name type="scientific">Zasmidium cellare ATCC 36951</name>
    <dbReference type="NCBI Taxonomy" id="1080233"/>
    <lineage>
        <taxon>Eukaryota</taxon>
        <taxon>Fungi</taxon>
        <taxon>Dikarya</taxon>
        <taxon>Ascomycota</taxon>
        <taxon>Pezizomycotina</taxon>
        <taxon>Dothideomycetes</taxon>
        <taxon>Dothideomycetidae</taxon>
        <taxon>Mycosphaerellales</taxon>
        <taxon>Mycosphaerellaceae</taxon>
        <taxon>Zasmidium</taxon>
    </lineage>
</organism>
<feature type="transmembrane region" description="Helical" evidence="6">
    <location>
        <begin position="34"/>
        <end position="56"/>
    </location>
</feature>
<feature type="compositionally biased region" description="Basic and acidic residues" evidence="5">
    <location>
        <begin position="455"/>
        <end position="464"/>
    </location>
</feature>
<evidence type="ECO:0000256" key="5">
    <source>
        <dbReference type="SAM" id="MobiDB-lite"/>
    </source>
</evidence>
<feature type="transmembrane region" description="Helical" evidence="6">
    <location>
        <begin position="398"/>
        <end position="417"/>
    </location>
</feature>
<feature type="transmembrane region" description="Helical" evidence="6">
    <location>
        <begin position="102"/>
        <end position="121"/>
    </location>
</feature>
<gene>
    <name evidence="7" type="ORF">M409DRAFT_63201</name>
</gene>
<feature type="transmembrane region" description="Helical" evidence="6">
    <location>
        <begin position="363"/>
        <end position="386"/>
    </location>
</feature>
<keyword evidence="8" id="KW-1185">Reference proteome</keyword>
<evidence type="ECO:0000256" key="2">
    <source>
        <dbReference type="ARBA" id="ARBA00022692"/>
    </source>
</evidence>
<evidence type="ECO:0000256" key="4">
    <source>
        <dbReference type="ARBA" id="ARBA00023136"/>
    </source>
</evidence>
<evidence type="ECO:0000256" key="1">
    <source>
        <dbReference type="ARBA" id="ARBA00004141"/>
    </source>
</evidence>
<sequence length="475" mass="51863">MSPDPDKDVEAVAVHSPSGPLYYRVKIGPFRLPYFASPIVQLLYVAVVFFLCPGLYNALSGLGGGGQLDATVANNATVALYSTFATTAFFSGTVCNKLGVRITLTLGCLGYSLYIASFLCYNHTKSAAFVITAGALLGMSAAVIWAAQTVIMISYPKESQKGKYIAIFWAIFNVGAVIGSLIPLAQTVNSEESGAVGDATYSAFLALTALGAIMAMFICNASKVVRTDGSTITLMQHPTWRSELLGLWETLRTDWYITALFPMFFASNWFYTYQFNDVNLARFDTRTRSLNSLLYWCSQIFGALAWGAFLDMPHLKRKTRARAGLLALFVITMGLWGGGYAFQRTYDRQSAPQQQLDWTSKGYAGPVILYICYGLFDAIWQTYIYWTLGAISNDSRKLAILAGFYKSLQSAGAAIVYRIDALKVPYMNIFASTWGLLAVGLVFAAPVVWTKIENHSEPHDESEGKGGVTADGTAS</sequence>
<dbReference type="GO" id="GO:0022857">
    <property type="term" value="F:transmembrane transporter activity"/>
    <property type="evidence" value="ECO:0007669"/>
    <property type="project" value="InterPro"/>
</dbReference>
<dbReference type="OrthoDB" id="196103at2759"/>
<dbReference type="Pfam" id="PF07690">
    <property type="entry name" value="MFS_1"/>
    <property type="match status" value="1"/>
</dbReference>
<dbReference type="PANTHER" id="PTHR23294:SF59">
    <property type="entry name" value="UNC93-LIKE PROTEIN C922.05C"/>
    <property type="match status" value="1"/>
</dbReference>
<keyword evidence="2 6" id="KW-0812">Transmembrane</keyword>
<feature type="transmembrane region" description="Helical" evidence="6">
    <location>
        <begin position="127"/>
        <end position="153"/>
    </location>
</feature>
<feature type="transmembrane region" description="Helical" evidence="6">
    <location>
        <begin position="323"/>
        <end position="343"/>
    </location>
</feature>
<dbReference type="Gene3D" id="1.20.1250.20">
    <property type="entry name" value="MFS general substrate transporter like domains"/>
    <property type="match status" value="1"/>
</dbReference>
<feature type="transmembrane region" description="Helical" evidence="6">
    <location>
        <begin position="199"/>
        <end position="219"/>
    </location>
</feature>
<dbReference type="Proteomes" id="UP000799537">
    <property type="component" value="Unassembled WGS sequence"/>
</dbReference>
<evidence type="ECO:0000256" key="3">
    <source>
        <dbReference type="ARBA" id="ARBA00022989"/>
    </source>
</evidence>
<proteinExistence type="predicted"/>
<dbReference type="AlphaFoldDB" id="A0A6A6D033"/>
<dbReference type="GeneID" id="54568753"/>
<dbReference type="RefSeq" id="XP_033673434.1">
    <property type="nucleotide sequence ID" value="XM_033815481.1"/>
</dbReference>
<dbReference type="PANTHER" id="PTHR23294">
    <property type="entry name" value="ET TRANSLATION PRODUCT-RELATED"/>
    <property type="match status" value="1"/>
</dbReference>
<dbReference type="SUPFAM" id="SSF103473">
    <property type="entry name" value="MFS general substrate transporter"/>
    <property type="match status" value="1"/>
</dbReference>
<dbReference type="InterPro" id="IPR036259">
    <property type="entry name" value="MFS_trans_sf"/>
</dbReference>
<dbReference type="EMBL" id="ML993581">
    <property type="protein sequence ID" value="KAF2172545.1"/>
    <property type="molecule type" value="Genomic_DNA"/>
</dbReference>
<evidence type="ECO:0000313" key="8">
    <source>
        <dbReference type="Proteomes" id="UP000799537"/>
    </source>
</evidence>
<dbReference type="InterPro" id="IPR011701">
    <property type="entry name" value="MFS"/>
</dbReference>
<dbReference type="InterPro" id="IPR051617">
    <property type="entry name" value="UNC-93-like_regulator"/>
</dbReference>
<evidence type="ECO:0000313" key="7">
    <source>
        <dbReference type="EMBL" id="KAF2172545.1"/>
    </source>
</evidence>
<keyword evidence="4 6" id="KW-0472">Membrane</keyword>
<protein>
    <recommendedName>
        <fullName evidence="9">Major facilitator superfamily (MFS) profile domain-containing protein</fullName>
    </recommendedName>
</protein>
<dbReference type="GO" id="GO:0016020">
    <property type="term" value="C:membrane"/>
    <property type="evidence" value="ECO:0007669"/>
    <property type="project" value="UniProtKB-SubCell"/>
</dbReference>
<reference evidence="7" key="1">
    <citation type="journal article" date="2020" name="Stud. Mycol.">
        <title>101 Dothideomycetes genomes: a test case for predicting lifestyles and emergence of pathogens.</title>
        <authorList>
            <person name="Haridas S."/>
            <person name="Albert R."/>
            <person name="Binder M."/>
            <person name="Bloem J."/>
            <person name="Labutti K."/>
            <person name="Salamov A."/>
            <person name="Andreopoulos B."/>
            <person name="Baker S."/>
            <person name="Barry K."/>
            <person name="Bills G."/>
            <person name="Bluhm B."/>
            <person name="Cannon C."/>
            <person name="Castanera R."/>
            <person name="Culley D."/>
            <person name="Daum C."/>
            <person name="Ezra D."/>
            <person name="Gonzalez J."/>
            <person name="Henrissat B."/>
            <person name="Kuo A."/>
            <person name="Liang C."/>
            <person name="Lipzen A."/>
            <person name="Lutzoni F."/>
            <person name="Magnuson J."/>
            <person name="Mondo S."/>
            <person name="Nolan M."/>
            <person name="Ohm R."/>
            <person name="Pangilinan J."/>
            <person name="Park H.-J."/>
            <person name="Ramirez L."/>
            <person name="Alfaro M."/>
            <person name="Sun H."/>
            <person name="Tritt A."/>
            <person name="Yoshinaga Y."/>
            <person name="Zwiers L.-H."/>
            <person name="Turgeon B."/>
            <person name="Goodwin S."/>
            <person name="Spatafora J."/>
            <person name="Crous P."/>
            <person name="Grigoriev I."/>
        </authorList>
    </citation>
    <scope>NUCLEOTIDE SEQUENCE</scope>
    <source>
        <strain evidence="7">ATCC 36951</strain>
    </source>
</reference>
<evidence type="ECO:0008006" key="9">
    <source>
        <dbReference type="Google" id="ProtNLM"/>
    </source>
</evidence>
<comment type="subcellular location">
    <subcellularLocation>
        <location evidence="1">Membrane</location>
        <topology evidence="1">Multi-pass membrane protein</topology>
    </subcellularLocation>
</comment>
<evidence type="ECO:0000256" key="6">
    <source>
        <dbReference type="SAM" id="Phobius"/>
    </source>
</evidence>
<feature type="transmembrane region" description="Helical" evidence="6">
    <location>
        <begin position="429"/>
        <end position="449"/>
    </location>
</feature>
<feature type="region of interest" description="Disordered" evidence="5">
    <location>
        <begin position="455"/>
        <end position="475"/>
    </location>
</feature>
<keyword evidence="3 6" id="KW-1133">Transmembrane helix</keyword>
<feature type="transmembrane region" description="Helical" evidence="6">
    <location>
        <begin position="293"/>
        <end position="311"/>
    </location>
</feature>